<comment type="caution">
    <text evidence="6">The sequence shown here is derived from an EMBL/GenBank/DDBJ whole genome shotgun (WGS) entry which is preliminary data.</text>
</comment>
<keyword evidence="2" id="KW-0238">DNA-binding</keyword>
<accession>A0A2T7A9L9</accession>
<dbReference type="AlphaFoldDB" id="A0A2T7A9L9"/>
<dbReference type="Pfam" id="PF04082">
    <property type="entry name" value="Fungal_trans"/>
    <property type="match status" value="1"/>
</dbReference>
<sequence>LDKLQLRCAKLEHLLHTIDPNVDIERSLSTDRYTATNSTTSEHNNAMRVMEFYYQDMRSGGGDAMVVGLSDGMASLNVDARDVGYLGTSSGAALLRTIQRLVTRYYQGSLLPETIPTSPPPNVDIAHRLNSSFARQSLVDSYFYLYHPSYPLIHEKTFRSRYAVFSEVLSAPQWKLLYYMVLTMGAFCSYAGSPDEDQDRPNTGYNMMGAAIRMALGLGLHRDFTEKTPLTANTLSREMRRRIWWVIYCFDVGSSITFGRPTIMSDRVETRVPLNINE</sequence>
<dbReference type="PANTHER" id="PTHR47424:SF3">
    <property type="entry name" value="REGULATORY PROTEIN GAL4"/>
    <property type="match status" value="1"/>
</dbReference>
<evidence type="ECO:0000256" key="3">
    <source>
        <dbReference type="ARBA" id="ARBA00023163"/>
    </source>
</evidence>
<evidence type="ECO:0000259" key="5">
    <source>
        <dbReference type="SMART" id="SM00906"/>
    </source>
</evidence>
<evidence type="ECO:0000313" key="7">
    <source>
        <dbReference type="Proteomes" id="UP000244722"/>
    </source>
</evidence>
<dbReference type="GO" id="GO:0005634">
    <property type="term" value="C:nucleus"/>
    <property type="evidence" value="ECO:0007669"/>
    <property type="project" value="TreeGrafter"/>
</dbReference>
<name>A0A2T7A9L9_TUBBO</name>
<dbReference type="GO" id="GO:0000435">
    <property type="term" value="P:positive regulation of transcription from RNA polymerase II promoter by galactose"/>
    <property type="evidence" value="ECO:0007669"/>
    <property type="project" value="TreeGrafter"/>
</dbReference>
<feature type="non-terminal residue" evidence="6">
    <location>
        <position position="1"/>
    </location>
</feature>
<keyword evidence="3" id="KW-0804">Transcription</keyword>
<dbReference type="GO" id="GO:0000981">
    <property type="term" value="F:DNA-binding transcription factor activity, RNA polymerase II-specific"/>
    <property type="evidence" value="ECO:0007669"/>
    <property type="project" value="TreeGrafter"/>
</dbReference>
<keyword evidence="1" id="KW-0805">Transcription regulation</keyword>
<gene>
    <name evidence="6" type="ORF">B9Z19DRAFT_903908</name>
</gene>
<proteinExistence type="predicted"/>
<keyword evidence="4" id="KW-0539">Nucleus</keyword>
<dbReference type="GO" id="GO:0000978">
    <property type="term" value="F:RNA polymerase II cis-regulatory region sequence-specific DNA binding"/>
    <property type="evidence" value="ECO:0007669"/>
    <property type="project" value="TreeGrafter"/>
</dbReference>
<evidence type="ECO:0000313" key="6">
    <source>
        <dbReference type="EMBL" id="PUU84415.1"/>
    </source>
</evidence>
<evidence type="ECO:0000256" key="1">
    <source>
        <dbReference type="ARBA" id="ARBA00023015"/>
    </source>
</evidence>
<dbReference type="CDD" id="cd12148">
    <property type="entry name" value="fungal_TF_MHR"/>
    <property type="match status" value="1"/>
</dbReference>
<protein>
    <recommendedName>
        <fullName evidence="5">Xylanolytic transcriptional activator regulatory domain-containing protein</fullName>
    </recommendedName>
</protein>
<keyword evidence="7" id="KW-1185">Reference proteome</keyword>
<evidence type="ECO:0000256" key="2">
    <source>
        <dbReference type="ARBA" id="ARBA00023125"/>
    </source>
</evidence>
<dbReference type="InterPro" id="IPR051127">
    <property type="entry name" value="Fungal_SecMet_Regulators"/>
</dbReference>
<organism evidence="6 7">
    <name type="scientific">Tuber borchii</name>
    <name type="common">White truffle</name>
    <dbReference type="NCBI Taxonomy" id="42251"/>
    <lineage>
        <taxon>Eukaryota</taxon>
        <taxon>Fungi</taxon>
        <taxon>Dikarya</taxon>
        <taxon>Ascomycota</taxon>
        <taxon>Pezizomycotina</taxon>
        <taxon>Pezizomycetes</taxon>
        <taxon>Pezizales</taxon>
        <taxon>Tuberaceae</taxon>
        <taxon>Tuber</taxon>
    </lineage>
</organism>
<feature type="non-terminal residue" evidence="6">
    <location>
        <position position="278"/>
    </location>
</feature>
<dbReference type="EMBL" id="NESQ01000001">
    <property type="protein sequence ID" value="PUU84415.1"/>
    <property type="molecule type" value="Genomic_DNA"/>
</dbReference>
<dbReference type="OrthoDB" id="2283488at2759"/>
<evidence type="ECO:0000256" key="4">
    <source>
        <dbReference type="ARBA" id="ARBA00023242"/>
    </source>
</evidence>
<dbReference type="Proteomes" id="UP000244722">
    <property type="component" value="Unassembled WGS sequence"/>
</dbReference>
<dbReference type="STRING" id="42251.A0A2T7A9L9"/>
<dbReference type="PANTHER" id="PTHR47424">
    <property type="entry name" value="REGULATORY PROTEIN GAL4"/>
    <property type="match status" value="1"/>
</dbReference>
<dbReference type="GO" id="GO:0008270">
    <property type="term" value="F:zinc ion binding"/>
    <property type="evidence" value="ECO:0007669"/>
    <property type="project" value="InterPro"/>
</dbReference>
<reference evidence="6 7" key="1">
    <citation type="submission" date="2017-04" db="EMBL/GenBank/DDBJ databases">
        <title>Draft genome sequence of Tuber borchii Vittad., a whitish edible truffle.</title>
        <authorList>
            <consortium name="DOE Joint Genome Institute"/>
            <person name="Murat C."/>
            <person name="Kuo A."/>
            <person name="Barry K.W."/>
            <person name="Clum A."/>
            <person name="Dockter R.B."/>
            <person name="Fauchery L."/>
            <person name="Iotti M."/>
            <person name="Kohler A."/>
            <person name="Labutti K."/>
            <person name="Lindquist E.A."/>
            <person name="Lipzen A."/>
            <person name="Ohm R.A."/>
            <person name="Wang M."/>
            <person name="Grigoriev I.V."/>
            <person name="Zambonelli A."/>
            <person name="Martin F.M."/>
        </authorList>
    </citation>
    <scope>NUCLEOTIDE SEQUENCE [LARGE SCALE GENOMIC DNA]</scope>
    <source>
        <strain evidence="6 7">Tbo3840</strain>
    </source>
</reference>
<dbReference type="GO" id="GO:0006351">
    <property type="term" value="P:DNA-templated transcription"/>
    <property type="evidence" value="ECO:0007669"/>
    <property type="project" value="InterPro"/>
</dbReference>
<dbReference type="SMART" id="SM00906">
    <property type="entry name" value="Fungal_trans"/>
    <property type="match status" value="1"/>
</dbReference>
<dbReference type="InterPro" id="IPR007219">
    <property type="entry name" value="XnlR_reg_dom"/>
</dbReference>
<feature type="domain" description="Xylanolytic transcriptional activator regulatory" evidence="5">
    <location>
        <begin position="204"/>
        <end position="278"/>
    </location>
</feature>